<dbReference type="Proteomes" id="UP000053257">
    <property type="component" value="Unassembled WGS sequence"/>
</dbReference>
<dbReference type="EMBL" id="KN840500">
    <property type="protein sequence ID" value="KIP07280.1"/>
    <property type="molecule type" value="Genomic_DNA"/>
</dbReference>
<gene>
    <name evidence="1" type="ORF">PHLGIDRAFT_19204</name>
</gene>
<evidence type="ECO:0000313" key="2">
    <source>
        <dbReference type="Proteomes" id="UP000053257"/>
    </source>
</evidence>
<accession>A0A0C3SAT0</accession>
<keyword evidence="2" id="KW-1185">Reference proteome</keyword>
<organism evidence="1 2">
    <name type="scientific">Phlebiopsis gigantea (strain 11061_1 CR5-6)</name>
    <name type="common">White-rot fungus</name>
    <name type="synonym">Peniophora gigantea</name>
    <dbReference type="NCBI Taxonomy" id="745531"/>
    <lineage>
        <taxon>Eukaryota</taxon>
        <taxon>Fungi</taxon>
        <taxon>Dikarya</taxon>
        <taxon>Basidiomycota</taxon>
        <taxon>Agaricomycotina</taxon>
        <taxon>Agaricomycetes</taxon>
        <taxon>Polyporales</taxon>
        <taxon>Phanerochaetaceae</taxon>
        <taxon>Phlebiopsis</taxon>
    </lineage>
</organism>
<name>A0A0C3SAT0_PHLG1</name>
<evidence type="ECO:0000313" key="1">
    <source>
        <dbReference type="EMBL" id="KIP07280.1"/>
    </source>
</evidence>
<reference evidence="1 2" key="1">
    <citation type="journal article" date="2014" name="PLoS Genet.">
        <title>Analysis of the Phlebiopsis gigantea genome, transcriptome and secretome provides insight into its pioneer colonization strategies of wood.</title>
        <authorList>
            <person name="Hori C."/>
            <person name="Ishida T."/>
            <person name="Igarashi K."/>
            <person name="Samejima M."/>
            <person name="Suzuki H."/>
            <person name="Master E."/>
            <person name="Ferreira P."/>
            <person name="Ruiz-Duenas F.J."/>
            <person name="Held B."/>
            <person name="Canessa P."/>
            <person name="Larrondo L.F."/>
            <person name="Schmoll M."/>
            <person name="Druzhinina I.S."/>
            <person name="Kubicek C.P."/>
            <person name="Gaskell J.A."/>
            <person name="Kersten P."/>
            <person name="St John F."/>
            <person name="Glasner J."/>
            <person name="Sabat G."/>
            <person name="Splinter BonDurant S."/>
            <person name="Syed K."/>
            <person name="Yadav J."/>
            <person name="Mgbeahuruike A.C."/>
            <person name="Kovalchuk A."/>
            <person name="Asiegbu F.O."/>
            <person name="Lackner G."/>
            <person name="Hoffmeister D."/>
            <person name="Rencoret J."/>
            <person name="Gutierrez A."/>
            <person name="Sun H."/>
            <person name="Lindquist E."/>
            <person name="Barry K."/>
            <person name="Riley R."/>
            <person name="Grigoriev I.V."/>
            <person name="Henrissat B."/>
            <person name="Kues U."/>
            <person name="Berka R.M."/>
            <person name="Martinez A.T."/>
            <person name="Covert S.F."/>
            <person name="Blanchette R.A."/>
            <person name="Cullen D."/>
        </authorList>
    </citation>
    <scope>NUCLEOTIDE SEQUENCE [LARGE SCALE GENOMIC DNA]</scope>
    <source>
        <strain evidence="1 2">11061_1 CR5-6</strain>
    </source>
</reference>
<proteinExistence type="predicted"/>
<sequence>MLGQTPFSAHTWRAFATSRNTTSIPPADSPDECRTAYIAIKLNDDNDGRAR</sequence>
<protein>
    <submittedName>
        <fullName evidence="1">Uncharacterized protein</fullName>
    </submittedName>
</protein>
<dbReference type="AlphaFoldDB" id="A0A0C3SAT0"/>
<dbReference type="HOGENOM" id="CLU_3107159_0_0_1"/>